<dbReference type="EMBL" id="FNRV01000001">
    <property type="protein sequence ID" value="SEB70575.1"/>
    <property type="molecule type" value="Genomic_DNA"/>
</dbReference>
<evidence type="ECO:0000313" key="1">
    <source>
        <dbReference type="EMBL" id="SEB70575.1"/>
    </source>
</evidence>
<organism evidence="1 2">
    <name type="scientific">Pseudomonas mohnii</name>
    <dbReference type="NCBI Taxonomy" id="395600"/>
    <lineage>
        <taxon>Bacteria</taxon>
        <taxon>Pseudomonadati</taxon>
        <taxon>Pseudomonadota</taxon>
        <taxon>Gammaproteobacteria</taxon>
        <taxon>Pseudomonadales</taxon>
        <taxon>Pseudomonadaceae</taxon>
        <taxon>Pseudomonas</taxon>
    </lineage>
</organism>
<proteinExistence type="predicted"/>
<protein>
    <submittedName>
        <fullName evidence="1">Uncharacterized protein</fullName>
    </submittedName>
</protein>
<name>A0ABY0XMV1_9PSED</name>
<reference evidence="1 2" key="1">
    <citation type="submission" date="2016-10" db="EMBL/GenBank/DDBJ databases">
        <authorList>
            <person name="Varghese N."/>
            <person name="Submissions S."/>
        </authorList>
    </citation>
    <scope>NUCLEOTIDE SEQUENCE [LARGE SCALE GENOMIC DNA]</scope>
    <source>
        <strain evidence="1 2">DSM 18327</strain>
    </source>
</reference>
<dbReference type="Proteomes" id="UP000199665">
    <property type="component" value="Unassembled WGS sequence"/>
</dbReference>
<gene>
    <name evidence="1" type="ORF">SAMN05216205_0401</name>
</gene>
<sequence>MQAYIIAYDFSADLVKDDRDIFNLKMRTRSSPIVICVKVKVHTNLQVGQRAI</sequence>
<evidence type="ECO:0000313" key="2">
    <source>
        <dbReference type="Proteomes" id="UP000199665"/>
    </source>
</evidence>
<accession>A0ABY0XMV1</accession>
<comment type="caution">
    <text evidence="1">The sequence shown here is derived from an EMBL/GenBank/DDBJ whole genome shotgun (WGS) entry which is preliminary data.</text>
</comment>
<keyword evidence="2" id="KW-1185">Reference proteome</keyword>